<evidence type="ECO:0000313" key="1">
    <source>
        <dbReference type="EMBL" id="KAK6497381.1"/>
    </source>
</evidence>
<comment type="caution">
    <text evidence="1">The sequence shown here is derived from an EMBL/GenBank/DDBJ whole genome shotgun (WGS) entry which is preliminary data.</text>
</comment>
<dbReference type="AlphaFoldDB" id="A0AAV9VXY8"/>
<evidence type="ECO:0000313" key="2">
    <source>
        <dbReference type="Proteomes" id="UP001370758"/>
    </source>
</evidence>
<evidence type="ECO:0008006" key="3">
    <source>
        <dbReference type="Google" id="ProtNLM"/>
    </source>
</evidence>
<name>A0AAV9VXY8_9PEZI</name>
<organism evidence="1 2">
    <name type="scientific">Arthrobotrys musiformis</name>
    <dbReference type="NCBI Taxonomy" id="47236"/>
    <lineage>
        <taxon>Eukaryota</taxon>
        <taxon>Fungi</taxon>
        <taxon>Dikarya</taxon>
        <taxon>Ascomycota</taxon>
        <taxon>Pezizomycotina</taxon>
        <taxon>Orbiliomycetes</taxon>
        <taxon>Orbiliales</taxon>
        <taxon>Orbiliaceae</taxon>
        <taxon>Arthrobotrys</taxon>
    </lineage>
</organism>
<reference evidence="1 2" key="1">
    <citation type="submission" date="2023-08" db="EMBL/GenBank/DDBJ databases">
        <authorList>
            <person name="Palmer J.M."/>
        </authorList>
    </citation>
    <scope>NUCLEOTIDE SEQUENCE [LARGE SCALE GENOMIC DNA]</scope>
    <source>
        <strain evidence="1 2">TWF481</strain>
    </source>
</reference>
<proteinExistence type="predicted"/>
<gene>
    <name evidence="1" type="ORF">TWF481_011790</name>
</gene>
<dbReference type="Proteomes" id="UP001370758">
    <property type="component" value="Unassembled WGS sequence"/>
</dbReference>
<accession>A0AAV9VXY8</accession>
<protein>
    <recommendedName>
        <fullName evidence="3">Cryptic loci regulator 2 C-terminal domain-containing protein</fullName>
    </recommendedName>
</protein>
<sequence length="399" mass="45463">MARKKEWKFKIVPHGDENYIHMEGAQEWRDSFFGGSKFKTLQENKIKDISNIPEDDLRFPIRQDSKRTQLPGTETRDWYDFHSPTGAVLFPYDFTTISTPLSNSTSGLHMPQLKRLLSEKKRGMLNGISTSNYRRIQDLKRGDRVVLPNDSQIHTLNKGIIPKGVLIIARIGTQEITGYAALQVRTYIDLKLYEFILPHHIRSLHLVETETSLMAKQPPSVLLPGYFTLRHAYLIKVERDEEEGKEGWVPANKGVKSKLPLFRFELAFVAENGTANIQKFICSETLHESVDRLSVSWDVGLPTRVTNFAQSNRWVVWLLKYIPSTLSTQAKQTESRWIEAETYQVLGWSTSGVLATGSDSLGAIQTSELTAGTKMYEDDLYRVLSEQVEFKPVDPSKAP</sequence>
<keyword evidence="2" id="KW-1185">Reference proteome</keyword>
<dbReference type="EMBL" id="JAVHJL010000009">
    <property type="protein sequence ID" value="KAK6497381.1"/>
    <property type="molecule type" value="Genomic_DNA"/>
</dbReference>